<evidence type="ECO:0000256" key="4">
    <source>
        <dbReference type="ARBA" id="ARBA00003889"/>
    </source>
</evidence>
<dbReference type="EMBL" id="FMKA01000003">
    <property type="protein sequence ID" value="SCP96048.1"/>
    <property type="molecule type" value="Genomic_DNA"/>
</dbReference>
<feature type="binding site" evidence="19">
    <location>
        <position position="62"/>
    </location>
    <ligand>
        <name>GTP</name>
        <dbReference type="ChEBI" id="CHEBI:37565"/>
    </ligand>
</feature>
<protein>
    <recommendedName>
        <fullName evidence="16">Adenosylcobinamide kinase</fullName>
        <ecNumber evidence="8">2.7.1.156</ecNumber>
        <ecNumber evidence="9">2.7.7.62</ecNumber>
    </recommendedName>
    <alternativeName>
        <fullName evidence="17">Adenosylcobinamide-phosphate guanylyltransferase</fullName>
    </alternativeName>
</protein>
<dbReference type="GO" id="GO:0043752">
    <property type="term" value="F:adenosylcobinamide kinase activity"/>
    <property type="evidence" value="ECO:0007669"/>
    <property type="project" value="UniProtKB-EC"/>
</dbReference>
<evidence type="ECO:0000256" key="17">
    <source>
        <dbReference type="ARBA" id="ARBA00030571"/>
    </source>
</evidence>
<dbReference type="GO" id="GO:0008820">
    <property type="term" value="F:cobinamide phosphate guanylyltransferase activity"/>
    <property type="evidence" value="ECO:0007669"/>
    <property type="project" value="UniProtKB-EC"/>
</dbReference>
<name>A0A1D3TQY0_9FIRM</name>
<keyword evidence="11 20" id="KW-0808">Transferase</keyword>
<dbReference type="Proteomes" id="UP000199315">
    <property type="component" value="Unassembled WGS sequence"/>
</dbReference>
<gene>
    <name evidence="20" type="ORF">SAMN05421730_1003141</name>
</gene>
<keyword evidence="14" id="KW-0067">ATP-binding</keyword>
<comment type="catalytic activity">
    <reaction evidence="1">
        <text>adenosylcob(III)inamide + ATP = adenosylcob(III)inamide phosphate + ADP + H(+)</text>
        <dbReference type="Rhea" id="RHEA:15769"/>
        <dbReference type="ChEBI" id="CHEBI:2480"/>
        <dbReference type="ChEBI" id="CHEBI:15378"/>
        <dbReference type="ChEBI" id="CHEBI:30616"/>
        <dbReference type="ChEBI" id="CHEBI:58502"/>
        <dbReference type="ChEBI" id="CHEBI:456216"/>
        <dbReference type="EC" id="2.7.1.156"/>
    </reaction>
</comment>
<dbReference type="RefSeq" id="WP_091230890.1">
    <property type="nucleotide sequence ID" value="NZ_FMKA01000003.1"/>
</dbReference>
<keyword evidence="15 19" id="KW-0342">GTP-binding</keyword>
<feature type="binding site" evidence="19">
    <location>
        <begin position="7"/>
        <end position="14"/>
    </location>
    <ligand>
        <name>GTP</name>
        <dbReference type="ChEBI" id="CHEBI:37565"/>
    </ligand>
</feature>
<evidence type="ECO:0000256" key="2">
    <source>
        <dbReference type="ARBA" id="ARBA00000711"/>
    </source>
</evidence>
<dbReference type="PANTHER" id="PTHR34848:SF1">
    <property type="entry name" value="BIFUNCTIONAL ADENOSYLCOBALAMIN BIOSYNTHESIS PROTEIN COBU"/>
    <property type="match status" value="1"/>
</dbReference>
<proteinExistence type="inferred from homology"/>
<feature type="binding site" evidence="19">
    <location>
        <begin position="50"/>
        <end position="53"/>
    </location>
    <ligand>
        <name>GTP</name>
        <dbReference type="ChEBI" id="CHEBI:37565"/>
    </ligand>
</feature>
<dbReference type="InterPro" id="IPR003203">
    <property type="entry name" value="CobU/CobP"/>
</dbReference>
<evidence type="ECO:0000313" key="20">
    <source>
        <dbReference type="EMBL" id="SCP96048.1"/>
    </source>
</evidence>
<evidence type="ECO:0000313" key="21">
    <source>
        <dbReference type="Proteomes" id="UP000199315"/>
    </source>
</evidence>
<evidence type="ECO:0000256" key="18">
    <source>
        <dbReference type="PIRSR" id="PIRSR006135-1"/>
    </source>
</evidence>
<evidence type="ECO:0000256" key="5">
    <source>
        <dbReference type="ARBA" id="ARBA00004692"/>
    </source>
</evidence>
<keyword evidence="21" id="KW-1185">Reference proteome</keyword>
<accession>A0A1D3TQY0</accession>
<comment type="pathway">
    <text evidence="6">Cofactor biosynthesis; adenosylcobalamin biosynthesis; adenosylcobalamin from cob(II)yrinate a,c-diamide: step 5/7.</text>
</comment>
<keyword evidence="13 20" id="KW-0418">Kinase</keyword>
<evidence type="ECO:0000256" key="6">
    <source>
        <dbReference type="ARBA" id="ARBA00005159"/>
    </source>
</evidence>
<dbReference type="GO" id="GO:0005525">
    <property type="term" value="F:GTP binding"/>
    <property type="evidence" value="ECO:0007669"/>
    <property type="project" value="UniProtKB-KW"/>
</dbReference>
<dbReference type="UniPathway" id="UPA00148">
    <property type="reaction ID" value="UER00236"/>
</dbReference>
<comment type="function">
    <text evidence="4">Catalyzes ATP-dependent phosphorylation of adenosylcobinamide and addition of GMP to adenosylcobinamide phosphate.</text>
</comment>
<evidence type="ECO:0000256" key="9">
    <source>
        <dbReference type="ARBA" id="ARBA00012523"/>
    </source>
</evidence>
<dbReference type="CDD" id="cd00544">
    <property type="entry name" value="CobU"/>
    <property type="match status" value="1"/>
</dbReference>
<evidence type="ECO:0000256" key="8">
    <source>
        <dbReference type="ARBA" id="ARBA00012016"/>
    </source>
</evidence>
<dbReference type="OrthoDB" id="9799422at2"/>
<dbReference type="AlphaFoldDB" id="A0A1D3TQY0"/>
<evidence type="ECO:0000256" key="11">
    <source>
        <dbReference type="ARBA" id="ARBA00022679"/>
    </source>
</evidence>
<dbReference type="GO" id="GO:0005524">
    <property type="term" value="F:ATP binding"/>
    <property type="evidence" value="ECO:0007669"/>
    <property type="project" value="UniProtKB-KW"/>
</dbReference>
<keyword evidence="10" id="KW-0169">Cobalamin biosynthesis</keyword>
<dbReference type="SUPFAM" id="SSF52540">
    <property type="entry name" value="P-loop containing nucleoside triphosphate hydrolases"/>
    <property type="match status" value="1"/>
</dbReference>
<evidence type="ECO:0000256" key="16">
    <source>
        <dbReference type="ARBA" id="ARBA00029570"/>
    </source>
</evidence>
<evidence type="ECO:0000256" key="7">
    <source>
        <dbReference type="ARBA" id="ARBA00007490"/>
    </source>
</evidence>
<evidence type="ECO:0000256" key="19">
    <source>
        <dbReference type="PIRSR" id="PIRSR006135-2"/>
    </source>
</evidence>
<keyword evidence="20" id="KW-0548">Nucleotidyltransferase</keyword>
<dbReference type="Gene3D" id="3.40.50.300">
    <property type="entry name" value="P-loop containing nucleotide triphosphate hydrolases"/>
    <property type="match status" value="1"/>
</dbReference>
<dbReference type="GO" id="GO:0009236">
    <property type="term" value="P:cobalamin biosynthetic process"/>
    <property type="evidence" value="ECO:0007669"/>
    <property type="project" value="UniProtKB-UniPathway"/>
</dbReference>
<evidence type="ECO:0000256" key="12">
    <source>
        <dbReference type="ARBA" id="ARBA00022741"/>
    </source>
</evidence>
<evidence type="ECO:0000256" key="3">
    <source>
        <dbReference type="ARBA" id="ARBA00001522"/>
    </source>
</evidence>
<dbReference type="EC" id="2.7.7.62" evidence="9"/>
<feature type="active site" description="GMP-histidine intermediate" evidence="18">
    <location>
        <position position="49"/>
    </location>
</feature>
<evidence type="ECO:0000256" key="14">
    <source>
        <dbReference type="ARBA" id="ARBA00022840"/>
    </source>
</evidence>
<evidence type="ECO:0000256" key="13">
    <source>
        <dbReference type="ARBA" id="ARBA00022777"/>
    </source>
</evidence>
<feature type="binding site" evidence="19">
    <location>
        <position position="81"/>
    </location>
    <ligand>
        <name>GTP</name>
        <dbReference type="ChEBI" id="CHEBI:37565"/>
    </ligand>
</feature>
<dbReference type="InterPro" id="IPR027417">
    <property type="entry name" value="P-loop_NTPase"/>
</dbReference>
<evidence type="ECO:0000256" key="1">
    <source>
        <dbReference type="ARBA" id="ARBA00000312"/>
    </source>
</evidence>
<dbReference type="PIRSF" id="PIRSF006135">
    <property type="entry name" value="CobU"/>
    <property type="match status" value="1"/>
</dbReference>
<dbReference type="EC" id="2.7.1.156" evidence="8"/>
<comment type="catalytic activity">
    <reaction evidence="3">
        <text>adenosylcob(III)inamide + GTP = adenosylcob(III)inamide phosphate + GDP + H(+)</text>
        <dbReference type="Rhea" id="RHEA:15765"/>
        <dbReference type="ChEBI" id="CHEBI:2480"/>
        <dbReference type="ChEBI" id="CHEBI:15378"/>
        <dbReference type="ChEBI" id="CHEBI:37565"/>
        <dbReference type="ChEBI" id="CHEBI:58189"/>
        <dbReference type="ChEBI" id="CHEBI:58502"/>
        <dbReference type="EC" id="2.7.1.156"/>
    </reaction>
</comment>
<reference evidence="20 21" key="1">
    <citation type="submission" date="2016-09" db="EMBL/GenBank/DDBJ databases">
        <authorList>
            <person name="Capua I."/>
            <person name="De Benedictis P."/>
            <person name="Joannis T."/>
            <person name="Lombin L.H."/>
            <person name="Cattoli G."/>
        </authorList>
    </citation>
    <scope>NUCLEOTIDE SEQUENCE [LARGE SCALE GENOMIC DNA]</scope>
    <source>
        <strain evidence="20 21">GluBS11</strain>
    </source>
</reference>
<dbReference type="STRING" id="1619234.SAMN05421730_1003141"/>
<dbReference type="Pfam" id="PF02283">
    <property type="entry name" value="CobU"/>
    <property type="match status" value="1"/>
</dbReference>
<keyword evidence="12 19" id="KW-0547">Nucleotide-binding</keyword>
<evidence type="ECO:0000256" key="15">
    <source>
        <dbReference type="ARBA" id="ARBA00023134"/>
    </source>
</evidence>
<comment type="similarity">
    <text evidence="7">Belongs to the CobU/CobP family.</text>
</comment>
<sequence>MIAVILGGSGSGKSELAEATAVAYGQGNLVYIATMQPFDDESHRKIERHRVMRKDKNFETIECYTGLDNVILQENTTVLLECMSNLTANEMFSSQGAGSNAMDAVRRGVENLMEQADNLVIVTNNVFEDGTEYDAATKEYMQLLGDANRWICTIADMVIESVHGIPVEAGQEAVL</sequence>
<evidence type="ECO:0000256" key="10">
    <source>
        <dbReference type="ARBA" id="ARBA00022573"/>
    </source>
</evidence>
<comment type="catalytic activity">
    <reaction evidence="2">
        <text>adenosylcob(III)inamide phosphate + GTP + H(+) = adenosylcob(III)inamide-GDP + diphosphate</text>
        <dbReference type="Rhea" id="RHEA:22712"/>
        <dbReference type="ChEBI" id="CHEBI:15378"/>
        <dbReference type="ChEBI" id="CHEBI:33019"/>
        <dbReference type="ChEBI" id="CHEBI:37565"/>
        <dbReference type="ChEBI" id="CHEBI:58502"/>
        <dbReference type="ChEBI" id="CHEBI:60487"/>
        <dbReference type="EC" id="2.7.7.62"/>
    </reaction>
</comment>
<comment type="pathway">
    <text evidence="5">Cofactor biosynthesis; adenosylcobalamin biosynthesis; adenosylcobalamin from cob(II)yrinate a,c-diamide: step 6/7.</text>
</comment>
<organism evidence="20 21">
    <name type="scientific">Anaerobium acetethylicum</name>
    <dbReference type="NCBI Taxonomy" id="1619234"/>
    <lineage>
        <taxon>Bacteria</taxon>
        <taxon>Bacillati</taxon>
        <taxon>Bacillota</taxon>
        <taxon>Clostridia</taxon>
        <taxon>Lachnospirales</taxon>
        <taxon>Lachnospiraceae</taxon>
        <taxon>Anaerobium</taxon>
    </lineage>
</organism>
<dbReference type="PANTHER" id="PTHR34848">
    <property type="match status" value="1"/>
</dbReference>